<dbReference type="InterPro" id="IPR012349">
    <property type="entry name" value="Split_barrel_FMN-bd"/>
</dbReference>
<keyword evidence="3" id="KW-1185">Reference proteome</keyword>
<sequence length="169" mass="18916">MNPTKAVQDDAHKAFFDILEKERTGMLAVTDSGQHYQPMTHFCDRDTGILWFITSVDTDLVRAVGTGSQAMYTLVSGSKDFFTCMEGTLQQSQDRAKLDEIWSSVASAWFEGGKDDPKVVLLRFSLKEAAIWTATDSSVKFGFEILRANMDDERRPDVGEHEIIQINAA</sequence>
<evidence type="ECO:0000313" key="2">
    <source>
        <dbReference type="EMBL" id="MFC3613957.1"/>
    </source>
</evidence>
<dbReference type="EMBL" id="JBHRXI010000010">
    <property type="protein sequence ID" value="MFC3613957.1"/>
    <property type="molecule type" value="Genomic_DNA"/>
</dbReference>
<gene>
    <name evidence="2" type="ORF">ACFORG_09330</name>
</gene>
<dbReference type="Proteomes" id="UP001595629">
    <property type="component" value="Unassembled WGS sequence"/>
</dbReference>
<feature type="domain" description="General stress protein FMN-binding split barrel" evidence="1">
    <location>
        <begin position="10"/>
        <end position="154"/>
    </location>
</feature>
<dbReference type="Pfam" id="PF16242">
    <property type="entry name" value="Pyrid_ox_like"/>
    <property type="match status" value="1"/>
</dbReference>
<reference evidence="3" key="1">
    <citation type="journal article" date="2019" name="Int. J. Syst. Evol. Microbiol.">
        <title>The Global Catalogue of Microorganisms (GCM) 10K type strain sequencing project: providing services to taxonomists for standard genome sequencing and annotation.</title>
        <authorList>
            <consortium name="The Broad Institute Genomics Platform"/>
            <consortium name="The Broad Institute Genome Sequencing Center for Infectious Disease"/>
            <person name="Wu L."/>
            <person name="Ma J."/>
        </authorList>
    </citation>
    <scope>NUCLEOTIDE SEQUENCE [LARGE SCALE GENOMIC DNA]</scope>
    <source>
        <strain evidence="3">KCTC 42911</strain>
    </source>
</reference>
<name>A0ABV7TEF6_9RHOB</name>
<comment type="caution">
    <text evidence="2">The sequence shown here is derived from an EMBL/GenBank/DDBJ whole genome shotgun (WGS) entry which is preliminary data.</text>
</comment>
<dbReference type="SUPFAM" id="SSF50475">
    <property type="entry name" value="FMN-binding split barrel"/>
    <property type="match status" value="1"/>
</dbReference>
<accession>A0ABV7TEF6</accession>
<dbReference type="InterPro" id="IPR052917">
    <property type="entry name" value="Stress-Dev_Protein"/>
</dbReference>
<dbReference type="PANTHER" id="PTHR34818">
    <property type="entry name" value="PROTEIN BLI-3"/>
    <property type="match status" value="1"/>
</dbReference>
<dbReference type="Gene3D" id="2.30.110.10">
    <property type="entry name" value="Electron Transport, Fmn-binding Protein, Chain A"/>
    <property type="match status" value="1"/>
</dbReference>
<dbReference type="InterPro" id="IPR038725">
    <property type="entry name" value="YdaG_split_barrel_FMN-bd"/>
</dbReference>
<proteinExistence type="predicted"/>
<dbReference type="RefSeq" id="WP_386735151.1">
    <property type="nucleotide sequence ID" value="NZ_JBHRXI010000010.1"/>
</dbReference>
<organism evidence="2 3">
    <name type="scientific">Lutimaribacter marinistellae</name>
    <dbReference type="NCBI Taxonomy" id="1820329"/>
    <lineage>
        <taxon>Bacteria</taxon>
        <taxon>Pseudomonadati</taxon>
        <taxon>Pseudomonadota</taxon>
        <taxon>Alphaproteobacteria</taxon>
        <taxon>Rhodobacterales</taxon>
        <taxon>Roseobacteraceae</taxon>
        <taxon>Lutimaribacter</taxon>
    </lineage>
</organism>
<protein>
    <submittedName>
        <fullName evidence="2">Pyridoxamine 5'-phosphate oxidase family protein</fullName>
    </submittedName>
</protein>
<evidence type="ECO:0000313" key="3">
    <source>
        <dbReference type="Proteomes" id="UP001595629"/>
    </source>
</evidence>
<dbReference type="PANTHER" id="PTHR34818:SF1">
    <property type="entry name" value="PROTEIN BLI-3"/>
    <property type="match status" value="1"/>
</dbReference>
<evidence type="ECO:0000259" key="1">
    <source>
        <dbReference type="Pfam" id="PF16242"/>
    </source>
</evidence>